<reference evidence="1 2" key="1">
    <citation type="submission" date="2020-09" db="EMBL/GenBank/DDBJ databases">
        <title>Complete Geobacillus genomes through the use of hybrid genome assembly.</title>
        <authorList>
            <person name="Vera D.L."/>
            <person name="Venkateswaran K."/>
            <person name="Singh N.K."/>
            <person name="Landry K."/>
        </authorList>
    </citation>
    <scope>NUCLEOTIDE SEQUENCE [LARGE SCALE GENOMIC DNA]</scope>
    <source>
        <strain evidence="1 2">SURF-189</strain>
    </source>
</reference>
<dbReference type="EMBL" id="CP061470">
    <property type="protein sequence ID" value="QNU18762.1"/>
    <property type="molecule type" value="Genomic_DNA"/>
</dbReference>
<dbReference type="RefSeq" id="WP_155467694.1">
    <property type="nucleotide sequence ID" value="NZ_CP061470.1"/>
</dbReference>
<dbReference type="KEGG" id="gza:IC807_03570"/>
<protein>
    <submittedName>
        <fullName evidence="1">Uncharacterized protein</fullName>
    </submittedName>
</protein>
<sequence length="56" mass="6482">MDGTFSPPFAFTHVFPYCSTQQENYSWEWKKTDSRPNKKTAVGQLKPDDGGFLFTF</sequence>
<gene>
    <name evidence="1" type="ORF">IC807_03570</name>
</gene>
<accession>A0A7H1RWX3</accession>
<evidence type="ECO:0000313" key="1">
    <source>
        <dbReference type="EMBL" id="QNU18762.1"/>
    </source>
</evidence>
<organism evidence="1 2">
    <name type="scientific">Geobacillus zalihae</name>
    <dbReference type="NCBI Taxonomy" id="213419"/>
    <lineage>
        <taxon>Bacteria</taxon>
        <taxon>Bacillati</taxon>
        <taxon>Bacillota</taxon>
        <taxon>Bacilli</taxon>
        <taxon>Bacillales</taxon>
        <taxon>Anoxybacillaceae</taxon>
        <taxon>Geobacillus</taxon>
    </lineage>
</organism>
<name>A0A7H1RWX3_9BACL</name>
<proteinExistence type="predicted"/>
<keyword evidence="2" id="KW-1185">Reference proteome</keyword>
<dbReference type="AlphaFoldDB" id="A0A7H1RWX3"/>
<dbReference type="Proteomes" id="UP000516388">
    <property type="component" value="Chromosome"/>
</dbReference>
<evidence type="ECO:0000313" key="2">
    <source>
        <dbReference type="Proteomes" id="UP000516388"/>
    </source>
</evidence>